<organism evidence="2 3">
    <name type="scientific">Heligmosomoides polygyrus</name>
    <name type="common">Parasitic roundworm</name>
    <dbReference type="NCBI Taxonomy" id="6339"/>
    <lineage>
        <taxon>Eukaryota</taxon>
        <taxon>Metazoa</taxon>
        <taxon>Ecdysozoa</taxon>
        <taxon>Nematoda</taxon>
        <taxon>Chromadorea</taxon>
        <taxon>Rhabditida</taxon>
        <taxon>Rhabditina</taxon>
        <taxon>Rhabditomorpha</taxon>
        <taxon>Strongyloidea</taxon>
        <taxon>Heligmosomidae</taxon>
        <taxon>Heligmosomoides</taxon>
    </lineage>
</organism>
<sequence length="88" mass="9788">MLSSLRVSPWLGSAFFERRDRLGRGHQGVVRPRCSCENCSRLSWLSCCGGGGAAIRHRPLNDPTPYRLTVVSVDIENGHVDMKRPHTA</sequence>
<accession>A0A3P8EQ48</accession>
<evidence type="ECO:0000313" key="1">
    <source>
        <dbReference type="EMBL" id="VDP48928.1"/>
    </source>
</evidence>
<reference evidence="1 2" key="1">
    <citation type="submission" date="2018-11" db="EMBL/GenBank/DDBJ databases">
        <authorList>
            <consortium name="Pathogen Informatics"/>
        </authorList>
    </citation>
    <scope>NUCLEOTIDE SEQUENCE [LARGE SCALE GENOMIC DNA]</scope>
</reference>
<proteinExistence type="predicted"/>
<dbReference type="AlphaFoldDB" id="A0A183GQV3"/>
<keyword evidence="2" id="KW-1185">Reference proteome</keyword>
<dbReference type="WBParaSite" id="HPBE_0002507301-mRNA-1">
    <property type="protein sequence ID" value="HPBE_0002507301-mRNA-1"/>
    <property type="gene ID" value="HPBE_0002507301"/>
</dbReference>
<evidence type="ECO:0000313" key="2">
    <source>
        <dbReference type="Proteomes" id="UP000050761"/>
    </source>
</evidence>
<reference evidence="3" key="2">
    <citation type="submission" date="2019-09" db="UniProtKB">
        <authorList>
            <consortium name="WormBaseParasite"/>
        </authorList>
    </citation>
    <scope>IDENTIFICATION</scope>
</reference>
<protein>
    <submittedName>
        <fullName evidence="1 3">Uncharacterized protein</fullName>
    </submittedName>
</protein>
<dbReference type="Proteomes" id="UP000050761">
    <property type="component" value="Unassembled WGS sequence"/>
</dbReference>
<dbReference type="EMBL" id="UZAH01037297">
    <property type="protein sequence ID" value="VDP48928.1"/>
    <property type="molecule type" value="Genomic_DNA"/>
</dbReference>
<accession>A0A183GQV3</accession>
<gene>
    <name evidence="1" type="ORF">HPBE_LOCUS25072</name>
</gene>
<name>A0A183GQV3_HELPZ</name>
<evidence type="ECO:0000313" key="3">
    <source>
        <dbReference type="WBParaSite" id="HPBE_0002507301-mRNA-1"/>
    </source>
</evidence>